<sequence length="107" mass="10966">MSAQPPPSAYPQYGAPPPRAPDHPQTTTILVLGIIGVTFFQLCAPFAWYLGSKAKREIEESNGAIGGIGMVNLGRILGIVGTLLVAVSALIIIVAIIIIVATAAGSA</sequence>
<keyword evidence="2" id="KW-0812">Transmembrane</keyword>
<feature type="transmembrane region" description="Helical" evidence="2">
    <location>
        <begin position="76"/>
        <end position="104"/>
    </location>
</feature>
<evidence type="ECO:0000313" key="4">
    <source>
        <dbReference type="Proteomes" id="UP000245507"/>
    </source>
</evidence>
<feature type="region of interest" description="Disordered" evidence="1">
    <location>
        <begin position="1"/>
        <end position="24"/>
    </location>
</feature>
<evidence type="ECO:0000313" key="3">
    <source>
        <dbReference type="EMBL" id="PWN04789.1"/>
    </source>
</evidence>
<name>A0A316TNI7_9ACTN</name>
<dbReference type="AlphaFoldDB" id="A0A316TNI7"/>
<dbReference type="Proteomes" id="UP000245507">
    <property type="component" value="Unassembled WGS sequence"/>
</dbReference>
<reference evidence="3 4" key="1">
    <citation type="submission" date="2018-05" db="EMBL/GenBank/DDBJ databases">
        <title>Nocardioides silvaticus genome.</title>
        <authorList>
            <person name="Li C."/>
            <person name="Wang G."/>
        </authorList>
    </citation>
    <scope>NUCLEOTIDE SEQUENCE [LARGE SCALE GENOMIC DNA]</scope>
    <source>
        <strain evidence="3 4">CCTCC AB 2018079</strain>
    </source>
</reference>
<evidence type="ECO:0008006" key="5">
    <source>
        <dbReference type="Google" id="ProtNLM"/>
    </source>
</evidence>
<keyword evidence="2" id="KW-1133">Transmembrane helix</keyword>
<feature type="transmembrane region" description="Helical" evidence="2">
    <location>
        <begin position="29"/>
        <end position="50"/>
    </location>
</feature>
<gene>
    <name evidence="3" type="ORF">DJ010_04030</name>
</gene>
<dbReference type="RefSeq" id="WP_109692293.1">
    <property type="nucleotide sequence ID" value="NZ_QGDD01000001.1"/>
</dbReference>
<feature type="compositionally biased region" description="Pro residues" evidence="1">
    <location>
        <begin position="1"/>
        <end position="19"/>
    </location>
</feature>
<evidence type="ECO:0000256" key="2">
    <source>
        <dbReference type="SAM" id="Phobius"/>
    </source>
</evidence>
<keyword evidence="4" id="KW-1185">Reference proteome</keyword>
<organism evidence="3 4">
    <name type="scientific">Nocardioides silvaticus</name>
    <dbReference type="NCBI Taxonomy" id="2201891"/>
    <lineage>
        <taxon>Bacteria</taxon>
        <taxon>Bacillati</taxon>
        <taxon>Actinomycetota</taxon>
        <taxon>Actinomycetes</taxon>
        <taxon>Propionibacteriales</taxon>
        <taxon>Nocardioidaceae</taxon>
        <taxon>Nocardioides</taxon>
    </lineage>
</organism>
<accession>A0A316TNI7</accession>
<proteinExistence type="predicted"/>
<protein>
    <recommendedName>
        <fullName evidence="5">DUF4190 domain-containing protein</fullName>
    </recommendedName>
</protein>
<keyword evidence="2" id="KW-0472">Membrane</keyword>
<dbReference type="OrthoDB" id="3733716at2"/>
<dbReference type="EMBL" id="QGDD01000001">
    <property type="protein sequence ID" value="PWN04789.1"/>
    <property type="molecule type" value="Genomic_DNA"/>
</dbReference>
<comment type="caution">
    <text evidence="3">The sequence shown here is derived from an EMBL/GenBank/DDBJ whole genome shotgun (WGS) entry which is preliminary data.</text>
</comment>
<evidence type="ECO:0000256" key="1">
    <source>
        <dbReference type="SAM" id="MobiDB-lite"/>
    </source>
</evidence>